<sequence length="60" mass="6135">MTASGADNADQARQTAAPGARGKAAELMAAVRAVESGERSAAEFFAEPRPAPRPRRAAPA</sequence>
<feature type="region of interest" description="Disordered" evidence="1">
    <location>
        <begin position="1"/>
        <end position="24"/>
    </location>
</feature>
<proteinExistence type="predicted"/>
<protein>
    <recommendedName>
        <fullName evidence="4">Antitoxin</fullName>
    </recommendedName>
</protein>
<reference evidence="2 3" key="1">
    <citation type="submission" date="2024-10" db="EMBL/GenBank/DDBJ databases">
        <authorList>
            <person name="Cho J.-C."/>
        </authorList>
    </citation>
    <scope>NUCLEOTIDE SEQUENCE [LARGE SCALE GENOMIC DNA]</scope>
    <source>
        <strain evidence="2 3">KCTC29696</strain>
    </source>
</reference>
<dbReference type="RefSeq" id="WP_394631040.1">
    <property type="nucleotide sequence ID" value="NZ_JBIHMK010000008.1"/>
</dbReference>
<evidence type="ECO:0000313" key="3">
    <source>
        <dbReference type="Proteomes" id="UP001607069"/>
    </source>
</evidence>
<keyword evidence="3" id="KW-1185">Reference proteome</keyword>
<accession>A0ABW7HN95</accession>
<organism evidence="2 3">
    <name type="scientific">Streptomyces chitinivorans</name>
    <dbReference type="NCBI Taxonomy" id="1257027"/>
    <lineage>
        <taxon>Bacteria</taxon>
        <taxon>Bacillati</taxon>
        <taxon>Actinomycetota</taxon>
        <taxon>Actinomycetes</taxon>
        <taxon>Kitasatosporales</taxon>
        <taxon>Streptomycetaceae</taxon>
        <taxon>Streptomyces</taxon>
    </lineage>
</organism>
<name>A0ABW7HN95_9ACTN</name>
<evidence type="ECO:0008006" key="4">
    <source>
        <dbReference type="Google" id="ProtNLM"/>
    </source>
</evidence>
<dbReference type="Proteomes" id="UP001607069">
    <property type="component" value="Unassembled WGS sequence"/>
</dbReference>
<evidence type="ECO:0000313" key="2">
    <source>
        <dbReference type="EMBL" id="MFH0247333.1"/>
    </source>
</evidence>
<dbReference type="EMBL" id="JBIHMK010000008">
    <property type="protein sequence ID" value="MFH0247333.1"/>
    <property type="molecule type" value="Genomic_DNA"/>
</dbReference>
<feature type="non-terminal residue" evidence="2">
    <location>
        <position position="60"/>
    </location>
</feature>
<feature type="region of interest" description="Disordered" evidence="1">
    <location>
        <begin position="41"/>
        <end position="60"/>
    </location>
</feature>
<gene>
    <name evidence="2" type="ORF">ACG5V6_03765</name>
</gene>
<evidence type="ECO:0000256" key="1">
    <source>
        <dbReference type="SAM" id="MobiDB-lite"/>
    </source>
</evidence>
<comment type="caution">
    <text evidence="2">The sequence shown here is derived from an EMBL/GenBank/DDBJ whole genome shotgun (WGS) entry which is preliminary data.</text>
</comment>